<evidence type="ECO:0000256" key="8">
    <source>
        <dbReference type="ARBA" id="ARBA00022917"/>
    </source>
</evidence>
<dbReference type="GO" id="GO:0000049">
    <property type="term" value="F:tRNA binding"/>
    <property type="evidence" value="ECO:0007669"/>
    <property type="project" value="UniProtKB-KW"/>
</dbReference>
<dbReference type="InterPro" id="IPR018163">
    <property type="entry name" value="Thr/Ala-tRNA-synth_IIc_edit"/>
</dbReference>
<dbReference type="GO" id="GO:0004813">
    <property type="term" value="F:alanine-tRNA ligase activity"/>
    <property type="evidence" value="ECO:0007669"/>
    <property type="project" value="UniProtKB-EC"/>
</dbReference>
<accession>X0ZUZ2</accession>
<feature type="non-terminal residue" evidence="11">
    <location>
        <position position="1"/>
    </location>
</feature>
<gene>
    <name evidence="11" type="ORF">S01H4_02427</name>
</gene>
<keyword evidence="3" id="KW-0820">tRNA-binding</keyword>
<dbReference type="InterPro" id="IPR018165">
    <property type="entry name" value="Ala-tRNA-synth_IIc_core"/>
</dbReference>
<dbReference type="GO" id="GO:0005829">
    <property type="term" value="C:cytosol"/>
    <property type="evidence" value="ECO:0007669"/>
    <property type="project" value="TreeGrafter"/>
</dbReference>
<evidence type="ECO:0000256" key="2">
    <source>
        <dbReference type="ARBA" id="ARBA00013168"/>
    </source>
</evidence>
<keyword evidence="4" id="KW-0436">Ligase</keyword>
<comment type="similarity">
    <text evidence="1">Belongs to the class-II aminoacyl-tRNA synthetase family.</text>
</comment>
<feature type="domain" description="Alanyl-transfer RNA synthetases family profile" evidence="10">
    <location>
        <begin position="1"/>
        <end position="99"/>
    </location>
</feature>
<dbReference type="PANTHER" id="PTHR11777">
    <property type="entry name" value="ALANYL-TRNA SYNTHETASE"/>
    <property type="match status" value="1"/>
</dbReference>
<dbReference type="FunFam" id="3.30.980.10:FF:000004">
    <property type="entry name" value="Alanine--tRNA ligase, cytoplasmic"/>
    <property type="match status" value="1"/>
</dbReference>
<evidence type="ECO:0000259" key="10">
    <source>
        <dbReference type="PROSITE" id="PS50860"/>
    </source>
</evidence>
<dbReference type="GO" id="GO:0005524">
    <property type="term" value="F:ATP binding"/>
    <property type="evidence" value="ECO:0007669"/>
    <property type="project" value="UniProtKB-KW"/>
</dbReference>
<dbReference type="PANTHER" id="PTHR11777:SF9">
    <property type="entry name" value="ALANINE--TRNA LIGASE, CYTOPLASMIC"/>
    <property type="match status" value="1"/>
</dbReference>
<evidence type="ECO:0000256" key="6">
    <source>
        <dbReference type="ARBA" id="ARBA00022840"/>
    </source>
</evidence>
<evidence type="ECO:0000256" key="5">
    <source>
        <dbReference type="ARBA" id="ARBA00022741"/>
    </source>
</evidence>
<dbReference type="SUPFAM" id="SSF55186">
    <property type="entry name" value="ThrRS/AlaRS common domain"/>
    <property type="match status" value="1"/>
</dbReference>
<dbReference type="EMBL" id="BART01000526">
    <property type="protein sequence ID" value="GAG73269.1"/>
    <property type="molecule type" value="Genomic_DNA"/>
</dbReference>
<protein>
    <recommendedName>
        <fullName evidence="2">alanine--tRNA ligase</fullName>
        <ecNumber evidence="2">6.1.1.7</ecNumber>
    </recommendedName>
</protein>
<keyword evidence="6" id="KW-0067">ATP-binding</keyword>
<proteinExistence type="inferred from homology"/>
<name>X0ZUZ2_9ZZZZ</name>
<organism evidence="11">
    <name type="scientific">marine sediment metagenome</name>
    <dbReference type="NCBI Taxonomy" id="412755"/>
    <lineage>
        <taxon>unclassified sequences</taxon>
        <taxon>metagenomes</taxon>
        <taxon>ecological metagenomes</taxon>
    </lineage>
</organism>
<comment type="caution">
    <text evidence="11">The sequence shown here is derived from an EMBL/GenBank/DDBJ whole genome shotgun (WGS) entry which is preliminary data.</text>
</comment>
<evidence type="ECO:0000313" key="11">
    <source>
        <dbReference type="EMBL" id="GAG73269.1"/>
    </source>
</evidence>
<dbReference type="PROSITE" id="PS50860">
    <property type="entry name" value="AA_TRNA_LIGASE_II_ALA"/>
    <property type="match status" value="1"/>
</dbReference>
<keyword evidence="7" id="KW-0694">RNA-binding</keyword>
<keyword evidence="8" id="KW-0648">Protein biosynthesis</keyword>
<evidence type="ECO:0000256" key="1">
    <source>
        <dbReference type="ARBA" id="ARBA00008226"/>
    </source>
</evidence>
<evidence type="ECO:0000256" key="7">
    <source>
        <dbReference type="ARBA" id="ARBA00022884"/>
    </source>
</evidence>
<dbReference type="GO" id="GO:0006419">
    <property type="term" value="P:alanyl-tRNA aminoacylation"/>
    <property type="evidence" value="ECO:0007669"/>
    <property type="project" value="InterPro"/>
</dbReference>
<dbReference type="InterPro" id="IPR050058">
    <property type="entry name" value="Ala-tRNA_ligase"/>
</dbReference>
<dbReference type="GO" id="GO:0002161">
    <property type="term" value="F:aminoacyl-tRNA deacylase activity"/>
    <property type="evidence" value="ECO:0007669"/>
    <property type="project" value="TreeGrafter"/>
</dbReference>
<evidence type="ECO:0000256" key="9">
    <source>
        <dbReference type="ARBA" id="ARBA00023146"/>
    </source>
</evidence>
<evidence type="ECO:0000256" key="3">
    <source>
        <dbReference type="ARBA" id="ARBA00022555"/>
    </source>
</evidence>
<dbReference type="Gene3D" id="3.30.980.10">
    <property type="entry name" value="Threonyl-trna Synthetase, Chain A, domain 2"/>
    <property type="match status" value="1"/>
</dbReference>
<dbReference type="EC" id="6.1.1.7" evidence="2"/>
<dbReference type="AlphaFoldDB" id="X0ZUZ2"/>
<keyword evidence="5" id="KW-0547">Nucleotide-binding</keyword>
<reference evidence="11" key="1">
    <citation type="journal article" date="2014" name="Front. Microbiol.">
        <title>High frequency of phylogenetically diverse reductive dehalogenase-homologous genes in deep subseafloor sedimentary metagenomes.</title>
        <authorList>
            <person name="Kawai M."/>
            <person name="Futagami T."/>
            <person name="Toyoda A."/>
            <person name="Takaki Y."/>
            <person name="Nishi S."/>
            <person name="Hori S."/>
            <person name="Arai W."/>
            <person name="Tsubouchi T."/>
            <person name="Morono Y."/>
            <person name="Uchiyama I."/>
            <person name="Ito T."/>
            <person name="Fujiyama A."/>
            <person name="Inagaki F."/>
            <person name="Takami H."/>
        </authorList>
    </citation>
    <scope>NUCLEOTIDE SEQUENCE</scope>
    <source>
        <strain evidence="11">Expedition CK06-06</strain>
    </source>
</reference>
<sequence length="107" mass="12441">KINKGEIKVNDEVLARVDLIRRKAIARNHTATHLLHRTLRDVLGNHVKQSGSSVNDDHLRFDFNHFAPLTKDELDKIEDLLNNKILDNLKVETQFTTFDAPYCFKIY</sequence>
<keyword evidence="9" id="KW-0030">Aminoacyl-tRNA synthetase</keyword>
<evidence type="ECO:0000256" key="4">
    <source>
        <dbReference type="ARBA" id="ARBA00022598"/>
    </source>
</evidence>